<dbReference type="EMBL" id="LN890957">
    <property type="protein sequence ID" value="CUS14563.1"/>
    <property type="molecule type" value="Genomic_DNA"/>
</dbReference>
<comment type="cofactor">
    <cofactor evidence="1">
        <name>Mn(2+)</name>
        <dbReference type="ChEBI" id="CHEBI:29035"/>
    </cofactor>
</comment>
<keyword evidence="3" id="KW-0479">Metal-binding</keyword>
<evidence type="ECO:0000256" key="5">
    <source>
        <dbReference type="ARBA" id="ARBA00022842"/>
    </source>
</evidence>
<organism evidence="8 9">
    <name type="scientific">Tuber aestivum</name>
    <name type="common">summer truffle</name>
    <dbReference type="NCBI Taxonomy" id="59557"/>
    <lineage>
        <taxon>Eukaryota</taxon>
        <taxon>Fungi</taxon>
        <taxon>Dikarya</taxon>
        <taxon>Ascomycota</taxon>
        <taxon>Pezizomycotina</taxon>
        <taxon>Pezizomycetes</taxon>
        <taxon>Pezizales</taxon>
        <taxon>Tuberaceae</taxon>
        <taxon>Tuber</taxon>
    </lineage>
</organism>
<accession>A0A292Q724</accession>
<dbReference type="SUPFAM" id="SSF55811">
    <property type="entry name" value="Nudix"/>
    <property type="match status" value="1"/>
</dbReference>
<proteinExistence type="predicted"/>
<comment type="cofactor">
    <cofactor evidence="2">
        <name>Mg(2+)</name>
        <dbReference type="ChEBI" id="CHEBI:18420"/>
    </cofactor>
</comment>
<keyword evidence="6" id="KW-0464">Manganese</keyword>
<keyword evidence="5" id="KW-0460">Magnesium</keyword>
<dbReference type="InterPro" id="IPR000086">
    <property type="entry name" value="NUDIX_hydrolase_dom"/>
</dbReference>
<dbReference type="PANTHER" id="PTHR12318:SF0">
    <property type="entry name" value="ACYL-COENZYME A DIPHOSPHATASE NUDT19"/>
    <property type="match status" value="1"/>
</dbReference>
<dbReference type="Pfam" id="PF00293">
    <property type="entry name" value="NUDIX"/>
    <property type="match status" value="1"/>
</dbReference>
<evidence type="ECO:0000313" key="9">
    <source>
        <dbReference type="Proteomes" id="UP001412239"/>
    </source>
</evidence>
<dbReference type="CDD" id="cd18870">
    <property type="entry name" value="NUDIX_AcylCoAdiphos_Nudt19"/>
    <property type="match status" value="1"/>
</dbReference>
<keyword evidence="4" id="KW-0378">Hydrolase</keyword>
<dbReference type="PROSITE" id="PS51462">
    <property type="entry name" value="NUDIX"/>
    <property type="match status" value="1"/>
</dbReference>
<evidence type="ECO:0000256" key="4">
    <source>
        <dbReference type="ARBA" id="ARBA00022801"/>
    </source>
</evidence>
<gene>
    <name evidence="8" type="ORF">GSTUAT00001294001</name>
</gene>
<dbReference type="Proteomes" id="UP001412239">
    <property type="component" value="Unassembled WGS sequence"/>
</dbReference>
<dbReference type="Gene3D" id="3.90.79.10">
    <property type="entry name" value="Nucleoside Triphosphate Pyrophosphohydrolase"/>
    <property type="match status" value="1"/>
</dbReference>
<dbReference type="InterPro" id="IPR015797">
    <property type="entry name" value="NUDIX_hydrolase-like_dom_sf"/>
</dbReference>
<name>A0A292Q724_9PEZI</name>
<reference evidence="8" key="1">
    <citation type="submission" date="2015-10" db="EMBL/GenBank/DDBJ databases">
        <authorList>
            <person name="Regsiter A."/>
            <person name="william w."/>
        </authorList>
    </citation>
    <scope>NUCLEOTIDE SEQUENCE</scope>
    <source>
        <strain evidence="8">Montdore</strain>
    </source>
</reference>
<evidence type="ECO:0000259" key="7">
    <source>
        <dbReference type="PROSITE" id="PS51462"/>
    </source>
</evidence>
<evidence type="ECO:0000256" key="3">
    <source>
        <dbReference type="ARBA" id="ARBA00022723"/>
    </source>
</evidence>
<dbReference type="PANTHER" id="PTHR12318">
    <property type="entry name" value="TESTOSTERONE-REGULATED PROTEIN RP2"/>
    <property type="match status" value="1"/>
</dbReference>
<dbReference type="GO" id="GO:0046872">
    <property type="term" value="F:metal ion binding"/>
    <property type="evidence" value="ECO:0007669"/>
    <property type="project" value="UniProtKB-KW"/>
</dbReference>
<evidence type="ECO:0000313" key="8">
    <source>
        <dbReference type="EMBL" id="CUS14563.1"/>
    </source>
</evidence>
<dbReference type="GO" id="GO:0016818">
    <property type="term" value="F:hydrolase activity, acting on acid anhydrides, in phosphorus-containing anhydrides"/>
    <property type="evidence" value="ECO:0007669"/>
    <property type="project" value="InterPro"/>
</dbReference>
<protein>
    <recommendedName>
        <fullName evidence="7">Nudix hydrolase domain-containing protein</fullName>
    </recommendedName>
</protein>
<dbReference type="GO" id="GO:0005739">
    <property type="term" value="C:mitochondrion"/>
    <property type="evidence" value="ECO:0007669"/>
    <property type="project" value="TreeGrafter"/>
</dbReference>
<evidence type="ECO:0000256" key="6">
    <source>
        <dbReference type="ARBA" id="ARBA00023211"/>
    </source>
</evidence>
<sequence>MRSGTTIIPRQIHRNLFTKSPICLTTTTTIALKAVQNHIVRMSSANTPTVPRVSASLILLNPKNELLLVHRPTHSSTFPGSHVFPGGAVSPQDTPTQTTPLLETLKLCALRETFEETGVLLTITPPPPTLTPTLLAEARKAIHDSALTFPSFLQSYGLTLNTSALHSFTKWITPKTVPRRFESQIFVTFVDGEQVPSHDGGVEVLSAKYLTPSRALQMSKDGELVFSPPQFYLVRRIEEFVSVDNGGERGRRKVLEMADGEFGTMVMEPHPIRLLDGGKRVAMGLGERGDKEWAVVIEIPDDRKNGGLKGVELVRREHVAKL</sequence>
<evidence type="ECO:0000256" key="2">
    <source>
        <dbReference type="ARBA" id="ARBA00001946"/>
    </source>
</evidence>
<evidence type="ECO:0000256" key="1">
    <source>
        <dbReference type="ARBA" id="ARBA00001936"/>
    </source>
</evidence>
<dbReference type="AlphaFoldDB" id="A0A292Q724"/>
<dbReference type="InterPro" id="IPR039121">
    <property type="entry name" value="NUDT19"/>
</dbReference>
<keyword evidence="9" id="KW-1185">Reference proteome</keyword>
<feature type="domain" description="Nudix hydrolase" evidence="7">
    <location>
        <begin position="50"/>
        <end position="232"/>
    </location>
</feature>